<evidence type="ECO:0000313" key="2">
    <source>
        <dbReference type="Proteomes" id="UP000018857"/>
    </source>
</evidence>
<sequence length="258" mass="29422">MKKFKKICISCDKKMKKPTKEHFWPKWLIKHTNMTGHKIMWMSEDRVYPLTATIPLCLSCNSEFGSKLEKPMMELLIDIELGKGISDNDAEIFVRCAWKMEAFSWRVSLPDSQYSGVYTVKERVLKSLDSIRGNLVLAVALIKDPYQGKEYLPMGLCNTNEVNAIVMSGVIGEIAFIVLTTDQVGKLPLQFSYYRLKPLRDSLGDAKLFYPDVGFQTFKEAQDLTRDAASLISLSFDEENKEHIKNTKMKESGSVIEI</sequence>
<protein>
    <recommendedName>
        <fullName evidence="3">HNH endonuclease</fullName>
    </recommendedName>
</protein>
<dbReference type="PATRIC" id="fig|1208321.3.peg.2145"/>
<evidence type="ECO:0008006" key="3">
    <source>
        <dbReference type="Google" id="ProtNLM"/>
    </source>
</evidence>
<keyword evidence="2" id="KW-1185">Reference proteome</keyword>
<dbReference type="Proteomes" id="UP000018857">
    <property type="component" value="Unassembled WGS sequence"/>
</dbReference>
<reference evidence="1 2" key="1">
    <citation type="journal article" date="2014" name="Genome Announc.">
        <title>Draft Genome Sequence of Marinomonas sp. Strain D104, a Polycyclic Aromatic Hydrocarbon-Degrading Bacterium from the Deep-Sea Sediment of the Arctic Ocean.</title>
        <authorList>
            <person name="Dong C."/>
            <person name="Bai X."/>
            <person name="Lai Q."/>
            <person name="Xie Y."/>
            <person name="Chen X."/>
            <person name="Shao Z."/>
        </authorList>
    </citation>
    <scope>NUCLEOTIDE SEQUENCE [LARGE SCALE GENOMIC DNA]</scope>
    <source>
        <strain evidence="1 2">D104</strain>
    </source>
</reference>
<dbReference type="RefSeq" id="WP_024024248.1">
    <property type="nucleotide sequence ID" value="NZ_AYOZ01000023.1"/>
</dbReference>
<comment type="caution">
    <text evidence="1">The sequence shown here is derived from an EMBL/GenBank/DDBJ whole genome shotgun (WGS) entry which is preliminary data.</text>
</comment>
<dbReference type="OrthoDB" id="6402279at2"/>
<organism evidence="1 2">
    <name type="scientific">Marinomonas profundimaris</name>
    <dbReference type="NCBI Taxonomy" id="1208321"/>
    <lineage>
        <taxon>Bacteria</taxon>
        <taxon>Pseudomonadati</taxon>
        <taxon>Pseudomonadota</taxon>
        <taxon>Gammaproteobacteria</taxon>
        <taxon>Oceanospirillales</taxon>
        <taxon>Oceanospirillaceae</taxon>
        <taxon>Marinomonas</taxon>
    </lineage>
</organism>
<proteinExistence type="predicted"/>
<dbReference type="AlphaFoldDB" id="W1RYK6"/>
<accession>W1RYK6</accession>
<name>W1RYK6_9GAMM</name>
<dbReference type="EMBL" id="AYOZ01000023">
    <property type="protein sequence ID" value="ETI59933.1"/>
    <property type="molecule type" value="Genomic_DNA"/>
</dbReference>
<evidence type="ECO:0000313" key="1">
    <source>
        <dbReference type="EMBL" id="ETI59933.1"/>
    </source>
</evidence>
<gene>
    <name evidence="1" type="ORF">D104_10805</name>
</gene>
<dbReference type="STRING" id="1208321.D104_10805"/>